<dbReference type="OrthoDB" id="2435065at2759"/>
<keyword evidence="1" id="KW-0723">Serine/threonine-protein kinase</keyword>
<dbReference type="InterPro" id="IPR011009">
    <property type="entry name" value="Kinase-like_dom_sf"/>
</dbReference>
<protein>
    <submittedName>
        <fullName evidence="7">Serine/threonine-protein kinase PLK1</fullName>
    </submittedName>
</protein>
<name>A0A9P6UI83_9FUNG</name>
<evidence type="ECO:0000313" key="7">
    <source>
        <dbReference type="EMBL" id="KAG0301329.1"/>
    </source>
</evidence>
<feature type="domain" description="Protein kinase" evidence="6">
    <location>
        <begin position="1"/>
        <end position="101"/>
    </location>
</feature>
<dbReference type="SUPFAM" id="SSF56112">
    <property type="entry name" value="Protein kinase-like (PK-like)"/>
    <property type="match status" value="1"/>
</dbReference>
<dbReference type="GO" id="GO:0005524">
    <property type="term" value="F:ATP binding"/>
    <property type="evidence" value="ECO:0007669"/>
    <property type="project" value="UniProtKB-KW"/>
</dbReference>
<dbReference type="Proteomes" id="UP000823405">
    <property type="component" value="Unassembled WGS sequence"/>
</dbReference>
<dbReference type="GO" id="GO:0000922">
    <property type="term" value="C:spindle pole"/>
    <property type="evidence" value="ECO:0007669"/>
    <property type="project" value="TreeGrafter"/>
</dbReference>
<dbReference type="GO" id="GO:0005634">
    <property type="term" value="C:nucleus"/>
    <property type="evidence" value="ECO:0007669"/>
    <property type="project" value="TreeGrafter"/>
</dbReference>
<dbReference type="Gene3D" id="1.10.510.10">
    <property type="entry name" value="Transferase(Phosphotransferase) domain 1"/>
    <property type="match status" value="1"/>
</dbReference>
<dbReference type="GO" id="GO:0007052">
    <property type="term" value="P:mitotic spindle organization"/>
    <property type="evidence" value="ECO:0007669"/>
    <property type="project" value="TreeGrafter"/>
</dbReference>
<evidence type="ECO:0000256" key="5">
    <source>
        <dbReference type="ARBA" id="ARBA00022840"/>
    </source>
</evidence>
<evidence type="ECO:0000313" key="8">
    <source>
        <dbReference type="Proteomes" id="UP000823405"/>
    </source>
</evidence>
<keyword evidence="8" id="KW-1185">Reference proteome</keyword>
<dbReference type="Pfam" id="PF00069">
    <property type="entry name" value="Pkinase"/>
    <property type="match status" value="1"/>
</dbReference>
<keyword evidence="2" id="KW-0808">Transferase</keyword>
<keyword evidence="5" id="KW-0067">ATP-binding</keyword>
<evidence type="ECO:0000256" key="2">
    <source>
        <dbReference type="ARBA" id="ARBA00022679"/>
    </source>
</evidence>
<feature type="non-terminal residue" evidence="7">
    <location>
        <position position="1"/>
    </location>
</feature>
<keyword evidence="3" id="KW-0547">Nucleotide-binding</keyword>
<keyword evidence="4 7" id="KW-0418">Kinase</keyword>
<evidence type="ECO:0000256" key="4">
    <source>
        <dbReference type="ARBA" id="ARBA00022777"/>
    </source>
</evidence>
<gene>
    <name evidence="7" type="primary">PLK-1</name>
    <name evidence="7" type="ORF">BGZ97_002825</name>
</gene>
<sequence>MPHHPNVVTPFSFFKDGIFPYTTMELCSHRTLNTLLESREILQEHEVRYFGRQLVAGVLHLHGLKLLHGDLKPTNMMMTEEVVLKVGDFGQAEDMSEGMEY</sequence>
<dbReference type="GO" id="GO:0000776">
    <property type="term" value="C:kinetochore"/>
    <property type="evidence" value="ECO:0007669"/>
    <property type="project" value="TreeGrafter"/>
</dbReference>
<dbReference type="GO" id="GO:0004674">
    <property type="term" value="F:protein serine/threonine kinase activity"/>
    <property type="evidence" value="ECO:0007669"/>
    <property type="project" value="UniProtKB-KW"/>
</dbReference>
<dbReference type="PROSITE" id="PS00108">
    <property type="entry name" value="PROTEIN_KINASE_ST"/>
    <property type="match status" value="1"/>
</dbReference>
<evidence type="ECO:0000259" key="6">
    <source>
        <dbReference type="PROSITE" id="PS50011"/>
    </source>
</evidence>
<dbReference type="PROSITE" id="PS50011">
    <property type="entry name" value="PROTEIN_KINASE_DOM"/>
    <property type="match status" value="1"/>
</dbReference>
<evidence type="ECO:0000256" key="3">
    <source>
        <dbReference type="ARBA" id="ARBA00022741"/>
    </source>
</evidence>
<dbReference type="AlphaFoldDB" id="A0A9P6UI83"/>
<reference evidence="7" key="1">
    <citation type="journal article" date="2020" name="Fungal Divers.">
        <title>Resolving the Mortierellaceae phylogeny through synthesis of multi-gene phylogenetics and phylogenomics.</title>
        <authorList>
            <person name="Vandepol N."/>
            <person name="Liber J."/>
            <person name="Desiro A."/>
            <person name="Na H."/>
            <person name="Kennedy M."/>
            <person name="Barry K."/>
            <person name="Grigoriev I.V."/>
            <person name="Miller A.N."/>
            <person name="O'Donnell K."/>
            <person name="Stajich J.E."/>
            <person name="Bonito G."/>
        </authorList>
    </citation>
    <scope>NUCLEOTIDE SEQUENCE</scope>
    <source>
        <strain evidence="7">NVP60</strain>
    </source>
</reference>
<dbReference type="EMBL" id="JAAAIN010001642">
    <property type="protein sequence ID" value="KAG0301329.1"/>
    <property type="molecule type" value="Genomic_DNA"/>
</dbReference>
<dbReference type="GO" id="GO:0005737">
    <property type="term" value="C:cytoplasm"/>
    <property type="evidence" value="ECO:0007669"/>
    <property type="project" value="TreeGrafter"/>
</dbReference>
<organism evidence="7 8">
    <name type="scientific">Linnemannia gamsii</name>
    <dbReference type="NCBI Taxonomy" id="64522"/>
    <lineage>
        <taxon>Eukaryota</taxon>
        <taxon>Fungi</taxon>
        <taxon>Fungi incertae sedis</taxon>
        <taxon>Mucoromycota</taxon>
        <taxon>Mortierellomycotina</taxon>
        <taxon>Mortierellomycetes</taxon>
        <taxon>Mortierellales</taxon>
        <taxon>Mortierellaceae</taxon>
        <taxon>Linnemannia</taxon>
    </lineage>
</organism>
<evidence type="ECO:0000256" key="1">
    <source>
        <dbReference type="ARBA" id="ARBA00022527"/>
    </source>
</evidence>
<comment type="caution">
    <text evidence="7">The sequence shown here is derived from an EMBL/GenBank/DDBJ whole genome shotgun (WGS) entry which is preliminary data.</text>
</comment>
<accession>A0A9P6UI83</accession>
<dbReference type="PANTHER" id="PTHR24345:SF0">
    <property type="entry name" value="CELL CYCLE SERINE_THREONINE-PROTEIN KINASE CDC5_MSD2"/>
    <property type="match status" value="1"/>
</dbReference>
<proteinExistence type="predicted"/>
<dbReference type="InterPro" id="IPR008271">
    <property type="entry name" value="Ser/Thr_kinase_AS"/>
</dbReference>
<dbReference type="InterPro" id="IPR000719">
    <property type="entry name" value="Prot_kinase_dom"/>
</dbReference>
<dbReference type="PANTHER" id="PTHR24345">
    <property type="entry name" value="SERINE/THREONINE-PROTEIN KINASE PLK"/>
    <property type="match status" value="1"/>
</dbReference>